<proteinExistence type="predicted"/>
<comment type="caution">
    <text evidence="2">The sequence shown here is derived from an EMBL/GenBank/DDBJ whole genome shotgun (WGS) entry which is preliminary data.</text>
</comment>
<dbReference type="AlphaFoldDB" id="A0A9P6RV42"/>
<keyword evidence="3" id="KW-1185">Reference proteome</keyword>
<dbReference type="Proteomes" id="UP000738325">
    <property type="component" value="Unassembled WGS sequence"/>
</dbReference>
<feature type="region of interest" description="Disordered" evidence="1">
    <location>
        <begin position="27"/>
        <end position="48"/>
    </location>
</feature>
<dbReference type="EMBL" id="JAAAIP010000069">
    <property type="protein sequence ID" value="KAG0326929.1"/>
    <property type="molecule type" value="Genomic_DNA"/>
</dbReference>
<reference evidence="2" key="1">
    <citation type="journal article" date="2020" name="Fungal Divers.">
        <title>Resolving the Mortierellaceae phylogeny through synthesis of multi-gene phylogenetics and phylogenomics.</title>
        <authorList>
            <person name="Vandepol N."/>
            <person name="Liber J."/>
            <person name="Desiro A."/>
            <person name="Na H."/>
            <person name="Kennedy M."/>
            <person name="Barry K."/>
            <person name="Grigoriev I.V."/>
            <person name="Miller A.N."/>
            <person name="O'Donnell K."/>
            <person name="Stajich J.E."/>
            <person name="Bonito G."/>
        </authorList>
    </citation>
    <scope>NUCLEOTIDE SEQUENCE</scope>
    <source>
        <strain evidence="2">REB-010B</strain>
    </source>
</reference>
<feature type="compositionally biased region" description="Polar residues" evidence="1">
    <location>
        <begin position="28"/>
        <end position="37"/>
    </location>
</feature>
<accession>A0A9P6RV42</accession>
<evidence type="ECO:0000313" key="2">
    <source>
        <dbReference type="EMBL" id="KAG0326929.1"/>
    </source>
</evidence>
<evidence type="ECO:0000313" key="3">
    <source>
        <dbReference type="Proteomes" id="UP000738325"/>
    </source>
</evidence>
<gene>
    <name evidence="2" type="ORF">BGZ99_008693</name>
</gene>
<protein>
    <submittedName>
        <fullName evidence="2">Uncharacterized protein</fullName>
    </submittedName>
</protein>
<sequence>MDPPQDLNDAAYMAMLTRNIPGVGTAPVASTSVSNPPASDAGHITSNNHSVASTTLTDKQRRAIQALDAARHGAFFVSEGDEPFETAHIVPSSLVAATTTTEASTTDQRPAPTAAELLAILRDAQLINDEDAMDADCEKDPHLRDILEVPYPGAKELARTVCDLFNYDATSASKETSTVALYRVSLPSSPARIHIWILGWIDQHLIGLHTISIET</sequence>
<evidence type="ECO:0000256" key="1">
    <source>
        <dbReference type="SAM" id="MobiDB-lite"/>
    </source>
</evidence>
<organism evidence="2 3">
    <name type="scientific">Dissophora globulifera</name>
    <dbReference type="NCBI Taxonomy" id="979702"/>
    <lineage>
        <taxon>Eukaryota</taxon>
        <taxon>Fungi</taxon>
        <taxon>Fungi incertae sedis</taxon>
        <taxon>Mucoromycota</taxon>
        <taxon>Mortierellomycotina</taxon>
        <taxon>Mortierellomycetes</taxon>
        <taxon>Mortierellales</taxon>
        <taxon>Mortierellaceae</taxon>
        <taxon>Dissophora</taxon>
    </lineage>
</organism>
<dbReference type="OrthoDB" id="2345681at2759"/>
<name>A0A9P6RV42_9FUNG</name>